<proteinExistence type="predicted"/>
<organism evidence="2 3">
    <name type="scientific">Lacisediminihabitans profunda</name>
    <dbReference type="NCBI Taxonomy" id="2594790"/>
    <lineage>
        <taxon>Bacteria</taxon>
        <taxon>Bacillati</taxon>
        <taxon>Actinomycetota</taxon>
        <taxon>Actinomycetes</taxon>
        <taxon>Micrococcales</taxon>
        <taxon>Microbacteriaceae</taxon>
        <taxon>Lacisediminihabitans</taxon>
    </lineage>
</organism>
<feature type="transmembrane region" description="Helical" evidence="1">
    <location>
        <begin position="59"/>
        <end position="88"/>
    </location>
</feature>
<sequence length="107" mass="12025">MRAAIGLHNLLQYAPTNLLLRWLRSRRGLKWGIPFMLLGATYLLTAALLATWLQHGGPSWLNLLVALGIWNGLKFLAFGPISLIRLGVIRLRESRQRKQSSSAHLTV</sequence>
<protein>
    <submittedName>
        <fullName evidence="2">Sulfate permease</fullName>
    </submittedName>
</protein>
<dbReference type="AlphaFoldDB" id="A0A5C8UPA1"/>
<keyword evidence="3" id="KW-1185">Reference proteome</keyword>
<comment type="caution">
    <text evidence="2">The sequence shown here is derived from an EMBL/GenBank/DDBJ whole genome shotgun (WGS) entry which is preliminary data.</text>
</comment>
<keyword evidence="1" id="KW-0472">Membrane</keyword>
<keyword evidence="1" id="KW-1133">Transmembrane helix</keyword>
<evidence type="ECO:0000256" key="1">
    <source>
        <dbReference type="SAM" id="Phobius"/>
    </source>
</evidence>
<evidence type="ECO:0000313" key="3">
    <source>
        <dbReference type="Proteomes" id="UP000321379"/>
    </source>
</evidence>
<accession>A0A5C8UPA1</accession>
<evidence type="ECO:0000313" key="2">
    <source>
        <dbReference type="EMBL" id="TXN30098.1"/>
    </source>
</evidence>
<feature type="transmembrane region" description="Helical" evidence="1">
    <location>
        <begin position="31"/>
        <end position="53"/>
    </location>
</feature>
<name>A0A5C8UPA1_9MICO</name>
<dbReference type="EMBL" id="VRMG01000008">
    <property type="protein sequence ID" value="TXN30098.1"/>
    <property type="molecule type" value="Genomic_DNA"/>
</dbReference>
<dbReference type="Proteomes" id="UP000321379">
    <property type="component" value="Unassembled WGS sequence"/>
</dbReference>
<keyword evidence="1" id="KW-0812">Transmembrane</keyword>
<gene>
    <name evidence="2" type="ORF">FVP33_11585</name>
</gene>
<reference evidence="2 3" key="1">
    <citation type="submission" date="2019-08" db="EMBL/GenBank/DDBJ databases">
        <title>Bacterial whole genome sequence for Glaciihabitans sp. CHu50b-6-2.</title>
        <authorList>
            <person name="Jin L."/>
        </authorList>
    </citation>
    <scope>NUCLEOTIDE SEQUENCE [LARGE SCALE GENOMIC DNA]</scope>
    <source>
        <strain evidence="2 3">CHu50b-6-2</strain>
    </source>
</reference>